<organism evidence="1 2">
    <name type="scientific">Pseudarcicella hirudinis</name>
    <dbReference type="NCBI Taxonomy" id="1079859"/>
    <lineage>
        <taxon>Bacteria</taxon>
        <taxon>Pseudomonadati</taxon>
        <taxon>Bacteroidota</taxon>
        <taxon>Cytophagia</taxon>
        <taxon>Cytophagales</taxon>
        <taxon>Flectobacillaceae</taxon>
        <taxon>Pseudarcicella</taxon>
    </lineage>
</organism>
<dbReference type="EMBL" id="FOXH01000003">
    <property type="protein sequence ID" value="SFP42668.1"/>
    <property type="molecule type" value="Genomic_DNA"/>
</dbReference>
<accession>A0A1I5Q8K7</accession>
<gene>
    <name evidence="1" type="ORF">SAMN04515674_10372</name>
</gene>
<protein>
    <recommendedName>
        <fullName evidence="3">Lipoprotein</fullName>
    </recommendedName>
</protein>
<dbReference type="OrthoDB" id="634553at2"/>
<dbReference type="STRING" id="1079859.SAMN04515674_10372"/>
<name>A0A1I5Q8K7_9BACT</name>
<evidence type="ECO:0000313" key="2">
    <source>
        <dbReference type="Proteomes" id="UP000199306"/>
    </source>
</evidence>
<reference evidence="1 2" key="1">
    <citation type="submission" date="2016-10" db="EMBL/GenBank/DDBJ databases">
        <authorList>
            <person name="de Groot N.N."/>
        </authorList>
    </citation>
    <scope>NUCLEOTIDE SEQUENCE [LARGE SCALE GENOMIC DNA]</scope>
    <source>
        <strain evidence="2">E92,LMG 26720,CCM 7988</strain>
    </source>
</reference>
<dbReference type="PROSITE" id="PS51257">
    <property type="entry name" value="PROKAR_LIPOPROTEIN"/>
    <property type="match status" value="1"/>
</dbReference>
<sequence length="337" mass="39779">MKYFSLLLTIQIVLFSCNNPTKVKEVNRGFYYWKSTVRFSPNEYSILQKNKVRELYVKFFDVDWSFIEKKPIPKAIVRFQENRLDSLHIIPVIFITNRTLQHIEYREIEKLSEAIHQKIKSLAPGAFHEIQIDCDWTLSTKVKYFHLLKKLSEKHSYLSATIRLHQIKYFSKTGVPPVKKGMLMCYNMADWQKSSVQNSIFDLKILANYTEDLDKYPLPLDVVFPVFRWAIIYRNDKFLGFVNNLDQEELAHSTCLKPLPDSDKFEVVKDTFAFGKSIRKGDIFRPEYCSIDDLLKGSHLLSKKISNEKLTFALYHLDDQSLSFYHHESIQKLFQSF</sequence>
<keyword evidence="2" id="KW-1185">Reference proteome</keyword>
<proteinExistence type="predicted"/>
<evidence type="ECO:0008006" key="3">
    <source>
        <dbReference type="Google" id="ProtNLM"/>
    </source>
</evidence>
<evidence type="ECO:0000313" key="1">
    <source>
        <dbReference type="EMBL" id="SFP42668.1"/>
    </source>
</evidence>
<dbReference type="RefSeq" id="WP_092013896.1">
    <property type="nucleotide sequence ID" value="NZ_FOXH01000003.1"/>
</dbReference>
<dbReference type="AlphaFoldDB" id="A0A1I5Q8K7"/>
<dbReference type="Proteomes" id="UP000199306">
    <property type="component" value="Unassembled WGS sequence"/>
</dbReference>